<evidence type="ECO:0000313" key="4">
    <source>
        <dbReference type="Proteomes" id="UP001187192"/>
    </source>
</evidence>
<evidence type="ECO:0000313" key="3">
    <source>
        <dbReference type="EMBL" id="GMN40573.1"/>
    </source>
</evidence>
<dbReference type="InterPro" id="IPR019557">
    <property type="entry name" value="AminoTfrase-like_pln_mobile"/>
</dbReference>
<dbReference type="AlphaFoldDB" id="A0AA88A7I1"/>
<organism evidence="3 4">
    <name type="scientific">Ficus carica</name>
    <name type="common">Common fig</name>
    <dbReference type="NCBI Taxonomy" id="3494"/>
    <lineage>
        <taxon>Eukaryota</taxon>
        <taxon>Viridiplantae</taxon>
        <taxon>Streptophyta</taxon>
        <taxon>Embryophyta</taxon>
        <taxon>Tracheophyta</taxon>
        <taxon>Spermatophyta</taxon>
        <taxon>Magnoliopsida</taxon>
        <taxon>eudicotyledons</taxon>
        <taxon>Gunneridae</taxon>
        <taxon>Pentapetalae</taxon>
        <taxon>rosids</taxon>
        <taxon>fabids</taxon>
        <taxon>Rosales</taxon>
        <taxon>Moraceae</taxon>
        <taxon>Ficeae</taxon>
        <taxon>Ficus</taxon>
    </lineage>
</organism>
<keyword evidence="1" id="KW-0175">Coiled coil</keyword>
<feature type="coiled-coil region" evidence="1">
    <location>
        <begin position="387"/>
        <end position="452"/>
    </location>
</feature>
<dbReference type="GO" id="GO:0010073">
    <property type="term" value="P:meristem maintenance"/>
    <property type="evidence" value="ECO:0007669"/>
    <property type="project" value="InterPro"/>
</dbReference>
<evidence type="ECO:0000256" key="1">
    <source>
        <dbReference type="SAM" id="Coils"/>
    </source>
</evidence>
<dbReference type="PANTHER" id="PTHR46033:SF8">
    <property type="entry name" value="PROTEIN MAINTENANCE OF MERISTEMS-LIKE"/>
    <property type="match status" value="1"/>
</dbReference>
<dbReference type="PANTHER" id="PTHR46033">
    <property type="entry name" value="PROTEIN MAIN-LIKE 2"/>
    <property type="match status" value="1"/>
</dbReference>
<keyword evidence="4" id="KW-1185">Reference proteome</keyword>
<dbReference type="Proteomes" id="UP001187192">
    <property type="component" value="Unassembled WGS sequence"/>
</dbReference>
<name>A0AA88A7I1_FICCA</name>
<reference evidence="3" key="1">
    <citation type="submission" date="2023-07" db="EMBL/GenBank/DDBJ databases">
        <title>draft genome sequence of fig (Ficus carica).</title>
        <authorList>
            <person name="Takahashi T."/>
            <person name="Nishimura K."/>
        </authorList>
    </citation>
    <scope>NUCLEOTIDE SEQUENCE</scope>
</reference>
<proteinExistence type="predicted"/>
<sequence length="506" mass="57728">MFLCFPGVKCRVSLMDVALIMGLRVVGAPVILNDDQPFIDLETEYGAQRWNRKITVASLKSRLQSFGGICNDDFIRTFLLYAFGTFLFPNANAKVDSRFLYFIRNVDDIRHFAWGSAVLEDVFAWLDRRKDMNVQYVGSCLAFLQIWSFEHIDIARPPLLNSCEAFPRICHWDKTSSHNRQQLVAKFKDLVDHQVTWELQPTSWESEIDIIKELFEKQNNSKEHSEAENCSSDFPTVTGINFETRLKMTDKQVIVVETESETSSTNEGQSVQWGNLDNSELNVPEVMTDTVECPYMPCCASNIQGGTRLKMMDKQVIEVETESETSSIIEGQSERQGNLVNLIQNVPEVITDIIERASSPCCMSNTPEQLNIVAQSKYGSRIIVTADEDLRTRVRISEEKNMELEEEVVKLRKEIELLRNQLVSASQLEEKNAQLNTEIDDLRRENLLLRSSSNGFVVRMEKILLGEDIDVNEESHPCSGNCRCFGLSTLIQLMRQAKELPAALFY</sequence>
<dbReference type="EMBL" id="BTGU01000011">
    <property type="protein sequence ID" value="GMN40573.1"/>
    <property type="molecule type" value="Genomic_DNA"/>
</dbReference>
<feature type="domain" description="Aminotransferase-like plant mobile" evidence="2">
    <location>
        <begin position="12"/>
        <end position="198"/>
    </location>
</feature>
<comment type="caution">
    <text evidence="3">The sequence shown here is derived from an EMBL/GenBank/DDBJ whole genome shotgun (WGS) entry which is preliminary data.</text>
</comment>
<gene>
    <name evidence="3" type="ORF">TIFTF001_009805</name>
</gene>
<protein>
    <recommendedName>
        <fullName evidence="2">Aminotransferase-like plant mobile domain-containing protein</fullName>
    </recommendedName>
</protein>
<dbReference type="Pfam" id="PF10536">
    <property type="entry name" value="PMD"/>
    <property type="match status" value="1"/>
</dbReference>
<dbReference type="InterPro" id="IPR044824">
    <property type="entry name" value="MAIN-like"/>
</dbReference>
<evidence type="ECO:0000259" key="2">
    <source>
        <dbReference type="Pfam" id="PF10536"/>
    </source>
</evidence>
<accession>A0AA88A7I1</accession>